<dbReference type="PANTHER" id="PTHR13237:SF8">
    <property type="entry name" value="SOMETHING ABOUT SILENCING PROTEIN 10"/>
    <property type="match status" value="1"/>
</dbReference>
<keyword evidence="3" id="KW-0597">Phosphoprotein</keyword>
<feature type="compositionally biased region" description="Basic and acidic residues" evidence="6">
    <location>
        <begin position="463"/>
        <end position="477"/>
    </location>
</feature>
<feature type="compositionally biased region" description="Basic and acidic residues" evidence="6">
    <location>
        <begin position="67"/>
        <end position="77"/>
    </location>
</feature>
<feature type="compositionally biased region" description="Acidic residues" evidence="6">
    <location>
        <begin position="390"/>
        <end position="431"/>
    </location>
</feature>
<feature type="compositionally biased region" description="Basic and acidic residues" evidence="6">
    <location>
        <begin position="1"/>
        <end position="13"/>
    </location>
</feature>
<evidence type="ECO:0000256" key="6">
    <source>
        <dbReference type="SAM" id="MobiDB-lite"/>
    </source>
</evidence>
<dbReference type="Proteomes" id="UP000039865">
    <property type="component" value="Unassembled WGS sequence"/>
</dbReference>
<reference evidence="8 9" key="1">
    <citation type="submission" date="2014-06" db="EMBL/GenBank/DDBJ databases">
        <authorList>
            <person name="Swart Estienne"/>
        </authorList>
    </citation>
    <scope>NUCLEOTIDE SEQUENCE [LARGE SCALE GENOMIC DNA]</scope>
    <source>
        <strain evidence="8 9">130c</strain>
    </source>
</reference>
<feature type="compositionally biased region" description="Basic and acidic residues" evidence="6">
    <location>
        <begin position="174"/>
        <end position="188"/>
    </location>
</feature>
<dbReference type="PANTHER" id="PTHR13237">
    <property type="entry name" value="SOMETHING ABOUT SILENCING PROTEIN 10-RELATED"/>
    <property type="match status" value="1"/>
</dbReference>
<keyword evidence="4" id="KW-0539">Nucleus</keyword>
<feature type="compositionally biased region" description="Basic and acidic residues" evidence="6">
    <location>
        <begin position="446"/>
        <end position="455"/>
    </location>
</feature>
<feature type="compositionally biased region" description="Basic and acidic residues" evidence="6">
    <location>
        <begin position="493"/>
        <end position="510"/>
    </location>
</feature>
<accession>A0A078AFU6</accession>
<evidence type="ECO:0000313" key="8">
    <source>
        <dbReference type="EMBL" id="CDW81145.1"/>
    </source>
</evidence>
<dbReference type="GO" id="GO:0032040">
    <property type="term" value="C:small-subunit processome"/>
    <property type="evidence" value="ECO:0007669"/>
    <property type="project" value="TreeGrafter"/>
</dbReference>
<name>A0A078AFU6_STYLE</name>
<feature type="region of interest" description="Disordered" evidence="6">
    <location>
        <begin position="622"/>
        <end position="646"/>
    </location>
</feature>
<gene>
    <name evidence="8" type="primary">Contig17288.g18412</name>
    <name evidence="8" type="ORF">STYLEM_10155</name>
</gene>
<feature type="domain" description="Sas10 C-terminal" evidence="7">
    <location>
        <begin position="573"/>
        <end position="645"/>
    </location>
</feature>
<dbReference type="InParanoid" id="A0A078AFU6"/>
<feature type="region of interest" description="Disordered" evidence="6">
    <location>
        <begin position="332"/>
        <end position="515"/>
    </location>
</feature>
<dbReference type="InterPro" id="IPR007146">
    <property type="entry name" value="Sas10/Utp3/C1D"/>
</dbReference>
<feature type="compositionally biased region" description="Acidic residues" evidence="6">
    <location>
        <begin position="14"/>
        <end position="33"/>
    </location>
</feature>
<feature type="compositionally biased region" description="Acidic residues" evidence="6">
    <location>
        <begin position="346"/>
        <end position="377"/>
    </location>
</feature>
<sequence length="646" mass="75731">MPKKQEKYSSKEEKEEDDEIASYDDEMDDDSDDNQDREIEVNKKHLLNYESDDSSNGMIDDSDDDLDKGLAKQKEELIMNDTWGSKKRNFYGRDKKQDDASSSSDDEDERLEALRLQKVRAKKLQLLANQQEDFELNDQKDSKKLGNQLAQSSEDEDSSDDSEVERENRKKGKKLGDRLFADEGESKSSKKQQKVSGQSLKELIKEIQNPKMIKTIVEKENPELLGLLEEFNYSLSEINEKLKPILEIAKEFKTEYKNTLTYIEMRHNLLLSYCTFLSFYLLLKVDSKPVQNHPVLFKLTHIKSLLDNLAPVDEKLQKQINKMLKRARKQEKKRLSQLKQKQALPDDVEEYDEEEDNESEEIDMEEYDVEEESDPENEVYVKKSKARNQEEEEDDEEDIEDDYDEENLEDMDEEMEEDIEDEYDDEQELFEDDKQGGRGISMNIQEIEKLYEIKNGKAVIKSDNSKDQKRDKKDKDTKKSKKQSQNDDQLDVLENKKDKKSKSKPEDSQVLKKKKITFNDLQVTKTAEDDIEGDEVYEAQKLKLREKKAQKKEMKKELKEQELQQVGRMEKDIQRNINYDIMKAKGLTRKRKKIDRNSRVKFREKYRKALIKRGSKVQEYKEGPRGVYSGEGTGLKAGLIKSTSLS</sequence>
<evidence type="ECO:0000313" key="9">
    <source>
        <dbReference type="Proteomes" id="UP000039865"/>
    </source>
</evidence>
<comment type="subcellular location">
    <subcellularLocation>
        <location evidence="1">Nucleus</location>
    </subcellularLocation>
</comment>
<dbReference type="InterPro" id="IPR018972">
    <property type="entry name" value="Sas10_C_dom"/>
</dbReference>
<protein>
    <recommendedName>
        <fullName evidence="7">Sas10 C-terminal domain-containing protein</fullName>
    </recommendedName>
</protein>
<dbReference type="OrthoDB" id="203440at2759"/>
<evidence type="ECO:0000256" key="1">
    <source>
        <dbReference type="ARBA" id="ARBA00004123"/>
    </source>
</evidence>
<feature type="region of interest" description="Disordered" evidence="6">
    <location>
        <begin position="1"/>
        <end position="110"/>
    </location>
</feature>
<feature type="region of interest" description="Disordered" evidence="6">
    <location>
        <begin position="132"/>
        <end position="197"/>
    </location>
</feature>
<comment type="similarity">
    <text evidence="2">Belongs to the SAS10 family.</text>
</comment>
<evidence type="ECO:0000256" key="4">
    <source>
        <dbReference type="ARBA" id="ARBA00023242"/>
    </source>
</evidence>
<dbReference type="FunCoup" id="A0A078AFU6">
    <property type="interactions" value="32"/>
</dbReference>
<dbReference type="OMA" id="EEYIRPQ"/>
<feature type="compositionally biased region" description="Basic and acidic residues" evidence="6">
    <location>
        <begin position="34"/>
        <end position="43"/>
    </location>
</feature>
<dbReference type="GO" id="GO:0000462">
    <property type="term" value="P:maturation of SSU-rRNA from tricistronic rRNA transcript (SSU-rRNA, 5.8S rRNA, LSU-rRNA)"/>
    <property type="evidence" value="ECO:0007669"/>
    <property type="project" value="TreeGrafter"/>
</dbReference>
<dbReference type="AlphaFoldDB" id="A0A078AFU6"/>
<feature type="coiled-coil region" evidence="5">
    <location>
        <begin position="537"/>
        <end position="564"/>
    </location>
</feature>
<evidence type="ECO:0000256" key="3">
    <source>
        <dbReference type="ARBA" id="ARBA00022553"/>
    </source>
</evidence>
<dbReference type="EMBL" id="CCKQ01009647">
    <property type="protein sequence ID" value="CDW81145.1"/>
    <property type="molecule type" value="Genomic_DNA"/>
</dbReference>
<dbReference type="Pfam" id="PF09368">
    <property type="entry name" value="Sas10"/>
    <property type="match status" value="1"/>
</dbReference>
<keyword evidence="5" id="KW-0175">Coiled coil</keyword>
<proteinExistence type="inferred from homology"/>
<feature type="compositionally biased region" description="Acidic residues" evidence="6">
    <location>
        <begin position="153"/>
        <end position="164"/>
    </location>
</feature>
<dbReference type="Pfam" id="PF04000">
    <property type="entry name" value="Sas10_Utp3"/>
    <property type="match status" value="1"/>
</dbReference>
<evidence type="ECO:0000256" key="2">
    <source>
        <dbReference type="ARBA" id="ARBA00010979"/>
    </source>
</evidence>
<evidence type="ECO:0000256" key="5">
    <source>
        <dbReference type="SAM" id="Coils"/>
    </source>
</evidence>
<organism evidence="8 9">
    <name type="scientific">Stylonychia lemnae</name>
    <name type="common">Ciliate</name>
    <dbReference type="NCBI Taxonomy" id="5949"/>
    <lineage>
        <taxon>Eukaryota</taxon>
        <taxon>Sar</taxon>
        <taxon>Alveolata</taxon>
        <taxon>Ciliophora</taxon>
        <taxon>Intramacronucleata</taxon>
        <taxon>Spirotrichea</taxon>
        <taxon>Stichotrichia</taxon>
        <taxon>Sporadotrichida</taxon>
        <taxon>Oxytrichidae</taxon>
        <taxon>Stylonychinae</taxon>
        <taxon>Stylonychia</taxon>
    </lineage>
</organism>
<evidence type="ECO:0000259" key="7">
    <source>
        <dbReference type="Pfam" id="PF09368"/>
    </source>
</evidence>
<keyword evidence="9" id="KW-1185">Reference proteome</keyword>